<feature type="chain" id="PRO_5009630359" evidence="2">
    <location>
        <begin position="28"/>
        <end position="88"/>
    </location>
</feature>
<dbReference type="OrthoDB" id="3787960at2"/>
<reference evidence="3" key="1">
    <citation type="submission" date="2016-10" db="EMBL/GenBank/DDBJ databases">
        <title>Draft Genome Sequence of Nocardioides luteus Strain BAFB, an Alkane-Degrading Bacterium Isolated from JP-7 Polluted Soil.</title>
        <authorList>
            <person name="Brown L."/>
            <person name="Ruiz O.N."/>
            <person name="Gunasekera T."/>
        </authorList>
    </citation>
    <scope>NUCLEOTIDE SEQUENCE [LARGE SCALE GENOMIC DNA]</scope>
    <source>
        <strain evidence="3">BAFB</strain>
    </source>
</reference>
<feature type="transmembrane region" description="Helical" evidence="1">
    <location>
        <begin position="43"/>
        <end position="61"/>
    </location>
</feature>
<feature type="signal peptide" evidence="2">
    <location>
        <begin position="1"/>
        <end position="27"/>
    </location>
</feature>
<keyword evidence="1" id="KW-0472">Membrane</keyword>
<dbReference type="Proteomes" id="UP000033772">
    <property type="component" value="Unassembled WGS sequence"/>
</dbReference>
<evidence type="ECO:0000313" key="4">
    <source>
        <dbReference type="Proteomes" id="UP000033772"/>
    </source>
</evidence>
<keyword evidence="4" id="KW-1185">Reference proteome</keyword>
<dbReference type="STRING" id="1844.UG56_023450"/>
<comment type="caution">
    <text evidence="3">The sequence shown here is derived from an EMBL/GenBank/DDBJ whole genome shotgun (WGS) entry which is preliminary data.</text>
</comment>
<dbReference type="AlphaFoldDB" id="A0A1J4MYA1"/>
<sequence length="88" mass="9322">MHIEQVKKYVASSLLCAVVLLHSLAMAALGATGADKGGAREGLFVISVMLGAMAVAGVRLINKLSLATPWFLGAPVIPLLVYYVVLWR</sequence>
<keyword evidence="2" id="KW-0732">Signal</keyword>
<proteinExistence type="predicted"/>
<name>A0A1J4MYA1_9ACTN</name>
<keyword evidence="1" id="KW-0812">Transmembrane</keyword>
<keyword evidence="1" id="KW-1133">Transmembrane helix</keyword>
<evidence type="ECO:0000256" key="2">
    <source>
        <dbReference type="SAM" id="SignalP"/>
    </source>
</evidence>
<feature type="transmembrane region" description="Helical" evidence="1">
    <location>
        <begin position="68"/>
        <end position="85"/>
    </location>
</feature>
<organism evidence="3 4">
    <name type="scientific">Nocardioides luteus</name>
    <dbReference type="NCBI Taxonomy" id="1844"/>
    <lineage>
        <taxon>Bacteria</taxon>
        <taxon>Bacillati</taxon>
        <taxon>Actinomycetota</taxon>
        <taxon>Actinomycetes</taxon>
        <taxon>Propionibacteriales</taxon>
        <taxon>Nocardioidaceae</taxon>
        <taxon>Nocardioides</taxon>
    </lineage>
</organism>
<accession>A0A1J4MYA1</accession>
<dbReference type="EMBL" id="JZDQ02000041">
    <property type="protein sequence ID" value="OIJ24334.1"/>
    <property type="molecule type" value="Genomic_DNA"/>
</dbReference>
<gene>
    <name evidence="3" type="ORF">UG56_023450</name>
</gene>
<protein>
    <submittedName>
        <fullName evidence="3">Transcriptional regulator</fullName>
    </submittedName>
</protein>
<evidence type="ECO:0000256" key="1">
    <source>
        <dbReference type="SAM" id="Phobius"/>
    </source>
</evidence>
<dbReference type="RefSeq" id="WP_045550976.1">
    <property type="nucleotide sequence ID" value="NZ_JZDQ02000041.1"/>
</dbReference>
<evidence type="ECO:0000313" key="3">
    <source>
        <dbReference type="EMBL" id="OIJ24334.1"/>
    </source>
</evidence>